<feature type="compositionally biased region" description="Low complexity" evidence="1">
    <location>
        <begin position="100"/>
        <end position="117"/>
    </location>
</feature>
<feature type="region of interest" description="Disordered" evidence="1">
    <location>
        <begin position="55"/>
        <end position="203"/>
    </location>
</feature>
<feature type="compositionally biased region" description="Low complexity" evidence="1">
    <location>
        <begin position="186"/>
        <end position="203"/>
    </location>
</feature>
<dbReference type="EMBL" id="JBIAMX010000004">
    <property type="protein sequence ID" value="MFF0542955.1"/>
    <property type="molecule type" value="Genomic_DNA"/>
</dbReference>
<comment type="caution">
    <text evidence="3">The sequence shown here is derived from an EMBL/GenBank/DDBJ whole genome shotgun (WGS) entry which is preliminary data.</text>
</comment>
<accession>A0ABW6PKX3</accession>
<protein>
    <submittedName>
        <fullName evidence="3">Uncharacterized protein</fullName>
    </submittedName>
</protein>
<keyword evidence="2" id="KW-0472">Membrane</keyword>
<evidence type="ECO:0000256" key="2">
    <source>
        <dbReference type="SAM" id="Phobius"/>
    </source>
</evidence>
<evidence type="ECO:0000313" key="4">
    <source>
        <dbReference type="Proteomes" id="UP001601444"/>
    </source>
</evidence>
<reference evidence="3 4" key="1">
    <citation type="submission" date="2024-10" db="EMBL/GenBank/DDBJ databases">
        <title>The Natural Products Discovery Center: Release of the First 8490 Sequenced Strains for Exploring Actinobacteria Biosynthetic Diversity.</title>
        <authorList>
            <person name="Kalkreuter E."/>
            <person name="Kautsar S.A."/>
            <person name="Yang D."/>
            <person name="Bader C.D."/>
            <person name="Teijaro C.N."/>
            <person name="Fluegel L."/>
            <person name="Davis C.M."/>
            <person name="Simpson J.R."/>
            <person name="Lauterbach L."/>
            <person name="Steele A.D."/>
            <person name="Gui C."/>
            <person name="Meng S."/>
            <person name="Li G."/>
            <person name="Viehrig K."/>
            <person name="Ye F."/>
            <person name="Su P."/>
            <person name="Kiefer A.F."/>
            <person name="Nichols A."/>
            <person name="Cepeda A.J."/>
            <person name="Yan W."/>
            <person name="Fan B."/>
            <person name="Jiang Y."/>
            <person name="Adhikari A."/>
            <person name="Zheng C.-J."/>
            <person name="Schuster L."/>
            <person name="Cowan T.M."/>
            <person name="Smanski M.J."/>
            <person name="Chevrette M.G."/>
            <person name="De Carvalho L.P.S."/>
            <person name="Shen B."/>
        </authorList>
    </citation>
    <scope>NUCLEOTIDE SEQUENCE [LARGE SCALE GENOMIC DNA]</scope>
    <source>
        <strain evidence="3 4">NPDC004045</strain>
    </source>
</reference>
<feature type="transmembrane region" description="Helical" evidence="2">
    <location>
        <begin position="12"/>
        <end position="32"/>
    </location>
</feature>
<evidence type="ECO:0000256" key="1">
    <source>
        <dbReference type="SAM" id="MobiDB-lite"/>
    </source>
</evidence>
<feature type="compositionally biased region" description="Basic and acidic residues" evidence="1">
    <location>
        <begin position="166"/>
        <end position="185"/>
    </location>
</feature>
<dbReference type="PROSITE" id="PS51257">
    <property type="entry name" value="PROKAR_LIPOPROTEIN"/>
    <property type="match status" value="1"/>
</dbReference>
<dbReference type="Proteomes" id="UP001601444">
    <property type="component" value="Unassembled WGS sequence"/>
</dbReference>
<proteinExistence type="predicted"/>
<feature type="compositionally biased region" description="Low complexity" evidence="1">
    <location>
        <begin position="126"/>
        <end position="151"/>
    </location>
</feature>
<sequence>MDSSRTKLVGPAVAVGAVSLGLIVIGACGVGQRDTYVSPPPLRDDLAAAPVNMRSDLTGTTTSTISIPPSPTWRIAPNVPVRTPFSLSTTSVTEPPEPGAAPEDPSTTPAPEPGATETAHEDRTTTTRPRPTTTSRPPRTTTPRPTTTTRTPVEEAVDEPTLTYDRTTETRPEPEDGPARPETVPDRATTTAPPTPRTTPADG</sequence>
<organism evidence="3 4">
    <name type="scientific">Nocardia thailandica</name>
    <dbReference type="NCBI Taxonomy" id="257275"/>
    <lineage>
        <taxon>Bacteria</taxon>
        <taxon>Bacillati</taxon>
        <taxon>Actinomycetota</taxon>
        <taxon>Actinomycetes</taxon>
        <taxon>Mycobacteriales</taxon>
        <taxon>Nocardiaceae</taxon>
        <taxon>Nocardia</taxon>
    </lineage>
</organism>
<name>A0ABW6PKX3_9NOCA</name>
<evidence type="ECO:0000313" key="3">
    <source>
        <dbReference type="EMBL" id="MFF0542955.1"/>
    </source>
</evidence>
<gene>
    <name evidence="3" type="ORF">ACFYTF_08955</name>
</gene>
<dbReference type="RefSeq" id="WP_387699670.1">
    <property type="nucleotide sequence ID" value="NZ_JBIAMX010000004.1"/>
</dbReference>
<keyword evidence="2" id="KW-0812">Transmembrane</keyword>
<keyword evidence="4" id="KW-1185">Reference proteome</keyword>
<keyword evidence="2" id="KW-1133">Transmembrane helix</keyword>